<comment type="caution">
    <text evidence="4">The sequence shown here is derived from an EMBL/GenBank/DDBJ whole genome shotgun (WGS) entry which is preliminary data.</text>
</comment>
<dbReference type="InterPro" id="IPR013783">
    <property type="entry name" value="Ig-like_fold"/>
</dbReference>
<evidence type="ECO:0000259" key="3">
    <source>
        <dbReference type="PROSITE" id="PS50853"/>
    </source>
</evidence>
<accession>A0A4R1LUH0</accession>
<dbReference type="EMBL" id="SMGO01000002">
    <property type="protein sequence ID" value="TCK83006.1"/>
    <property type="molecule type" value="Genomic_DNA"/>
</dbReference>
<dbReference type="InterPro" id="IPR017853">
    <property type="entry name" value="GH"/>
</dbReference>
<dbReference type="InterPro" id="IPR003790">
    <property type="entry name" value="GHL10"/>
</dbReference>
<evidence type="ECO:0000256" key="2">
    <source>
        <dbReference type="SAM" id="Phobius"/>
    </source>
</evidence>
<dbReference type="Gene3D" id="3.20.20.80">
    <property type="entry name" value="Glycosidases"/>
    <property type="match status" value="1"/>
</dbReference>
<dbReference type="InterPro" id="IPR036116">
    <property type="entry name" value="FN3_sf"/>
</dbReference>
<evidence type="ECO:0000256" key="1">
    <source>
        <dbReference type="ARBA" id="ARBA00022729"/>
    </source>
</evidence>
<dbReference type="PANTHER" id="PTHR43405:SF1">
    <property type="entry name" value="GLYCOSYL HYDROLASE DIGH"/>
    <property type="match status" value="1"/>
</dbReference>
<keyword evidence="1" id="KW-0732">Signal</keyword>
<proteinExistence type="predicted"/>
<dbReference type="SUPFAM" id="SSF51445">
    <property type="entry name" value="(Trans)glycosidases"/>
    <property type="match status" value="1"/>
</dbReference>
<gene>
    <name evidence="4" type="ORF">C8N28_1593</name>
</gene>
<evidence type="ECO:0000313" key="4">
    <source>
        <dbReference type="EMBL" id="TCK83006.1"/>
    </source>
</evidence>
<keyword evidence="2" id="KW-0812">Transmembrane</keyword>
<feature type="transmembrane region" description="Helical" evidence="2">
    <location>
        <begin position="23"/>
        <end position="41"/>
    </location>
</feature>
<organism evidence="4 5">
    <name type="scientific">Albibacterium bauzanense</name>
    <dbReference type="NCBI Taxonomy" id="653929"/>
    <lineage>
        <taxon>Bacteria</taxon>
        <taxon>Pseudomonadati</taxon>
        <taxon>Bacteroidota</taxon>
        <taxon>Sphingobacteriia</taxon>
        <taxon>Sphingobacteriales</taxon>
        <taxon>Sphingobacteriaceae</taxon>
        <taxon>Albibacterium</taxon>
    </lineage>
</organism>
<dbReference type="CDD" id="cd00063">
    <property type="entry name" value="FN3"/>
    <property type="match status" value="1"/>
</dbReference>
<keyword evidence="5" id="KW-1185">Reference proteome</keyword>
<dbReference type="RefSeq" id="WP_317127329.1">
    <property type="nucleotide sequence ID" value="NZ_SMGO01000002.1"/>
</dbReference>
<dbReference type="InterPro" id="IPR003961">
    <property type="entry name" value="FN3_dom"/>
</dbReference>
<dbReference type="PROSITE" id="PS50853">
    <property type="entry name" value="FN3"/>
    <property type="match status" value="1"/>
</dbReference>
<dbReference type="SMART" id="SM00060">
    <property type="entry name" value="FN3"/>
    <property type="match status" value="1"/>
</dbReference>
<dbReference type="Gene3D" id="2.60.40.10">
    <property type="entry name" value="Immunoglobulins"/>
    <property type="match status" value="1"/>
</dbReference>
<keyword evidence="2" id="KW-0472">Membrane</keyword>
<keyword evidence="4" id="KW-0449">Lipoprotein</keyword>
<dbReference type="Pfam" id="PF02638">
    <property type="entry name" value="GHL10"/>
    <property type="match status" value="1"/>
</dbReference>
<dbReference type="InterPro" id="IPR052177">
    <property type="entry name" value="Divisome_Glycosyl_Hydrolase"/>
</dbReference>
<feature type="domain" description="Fibronectin type-III" evidence="3">
    <location>
        <begin position="429"/>
        <end position="528"/>
    </location>
</feature>
<dbReference type="AlphaFoldDB" id="A0A4R1LUH0"/>
<name>A0A4R1LUH0_9SPHI</name>
<dbReference type="PANTHER" id="PTHR43405">
    <property type="entry name" value="GLYCOSYL HYDROLASE DIGH"/>
    <property type="match status" value="1"/>
</dbReference>
<dbReference type="SUPFAM" id="SSF49265">
    <property type="entry name" value="Fibronectin type III"/>
    <property type="match status" value="1"/>
</dbReference>
<evidence type="ECO:0000313" key="5">
    <source>
        <dbReference type="Proteomes" id="UP000294616"/>
    </source>
</evidence>
<protein>
    <submittedName>
        <fullName evidence="4">Uncharacterized lipoprotein YddW (UPF0748 family)</fullName>
    </submittedName>
</protein>
<reference evidence="4 5" key="1">
    <citation type="submission" date="2019-03" db="EMBL/GenBank/DDBJ databases">
        <title>Genomic Encyclopedia of Archaeal and Bacterial Type Strains, Phase II (KMG-II): from individual species to whole genera.</title>
        <authorList>
            <person name="Goeker M."/>
        </authorList>
    </citation>
    <scope>NUCLEOTIDE SEQUENCE [LARGE SCALE GENOMIC DNA]</scope>
    <source>
        <strain evidence="4 5">DSM 22554</strain>
    </source>
</reference>
<keyword evidence="2" id="KW-1133">Transmembrane helix</keyword>
<sequence length="528" mass="60781">MFVKLLRLPIFIAGRNVIMIDRYFVRFICIGVLLFCMLPFANGQNEAPKREFRGVWVATVANIDWPSKQGLSTDQQKAELIAILDAHQRAGINAIMFQIRPAADALYAQSREPWSRFLSGIQGQAPAPLYDPLEFAIKEAHDRGMELHAWFNPYRATFDNGNTVAPNHITRINPEWFFTYGGKKLFNPGLPQVRAYITSIVMDVVKNYDIDGVHFDDYFYPYPESNPIPDAATFRQYGSGFASIDDWRRNNVDILIKTISDSIHAEKPYIKFGVSPFGIWDNKRNHPEGSETAGFSGYRQLYADARKWTQEGWVDYINPQIYFPFNYPAAAFEVLLDWWSKNSFGKHLYIGQAVYRVLENGQGWRERDQLSRQIRALRQNNNVQGSVFFSSKSLTNNLGGFRDSLQYNFYRYKTLPPAMPWKDNVSPLPPRGLTVRVTNDRAITLHWQKPDAASDGDVPYGYVIYRFEAGDKIDLEDARKILQISYNNSYTTYTDDSVIKNHTYTYVITSLDRLKNESVGSNRKEIVF</sequence>
<dbReference type="Proteomes" id="UP000294616">
    <property type="component" value="Unassembled WGS sequence"/>
</dbReference>